<dbReference type="InterPro" id="IPR050682">
    <property type="entry name" value="ModA/WtpA"/>
</dbReference>
<evidence type="ECO:0000313" key="6">
    <source>
        <dbReference type="EMBL" id="ABB40311.1"/>
    </source>
</evidence>
<evidence type="ECO:0000256" key="1">
    <source>
        <dbReference type="ARBA" id="ARBA00009175"/>
    </source>
</evidence>
<dbReference type="SUPFAM" id="SSF53850">
    <property type="entry name" value="Periplasmic binding protein-like II"/>
    <property type="match status" value="1"/>
</dbReference>
<reference evidence="6 7" key="1">
    <citation type="journal article" date="2011" name="J. Bacteriol.">
        <title>Complete genome sequence and updated annotation of Desulfovibrio alaskensis G20.</title>
        <authorList>
            <person name="Hauser L.J."/>
            <person name="Land M.L."/>
            <person name="Brown S.D."/>
            <person name="Larimer F."/>
            <person name="Keller K.L."/>
            <person name="Rapp-Giles B.J."/>
            <person name="Price M.N."/>
            <person name="Lin M."/>
            <person name="Bruce D.C."/>
            <person name="Detter J.C."/>
            <person name="Tapia R."/>
            <person name="Han C.S."/>
            <person name="Goodwin L.A."/>
            <person name="Cheng J.F."/>
            <person name="Pitluck S."/>
            <person name="Copeland A."/>
            <person name="Lucas S."/>
            <person name="Nolan M."/>
            <person name="Lapidus A.L."/>
            <person name="Palumbo A.V."/>
            <person name="Wall J.D."/>
        </authorList>
    </citation>
    <scope>NUCLEOTIDE SEQUENCE [LARGE SCALE GENOMIC DNA]</scope>
    <source>
        <strain evidence="7">ATCC BAA 1058 / DSM 17464 / G20</strain>
    </source>
</reference>
<comment type="similarity">
    <text evidence="1">Belongs to the bacterial solute-binding protein ModA family.</text>
</comment>
<dbReference type="Proteomes" id="UP000002710">
    <property type="component" value="Chromosome"/>
</dbReference>
<evidence type="ECO:0000256" key="3">
    <source>
        <dbReference type="ARBA" id="ARBA00022729"/>
    </source>
</evidence>
<dbReference type="GO" id="GO:0030973">
    <property type="term" value="F:molybdate ion binding"/>
    <property type="evidence" value="ECO:0007669"/>
    <property type="project" value="InterPro"/>
</dbReference>
<dbReference type="eggNOG" id="COG0725">
    <property type="taxonomic scope" value="Bacteria"/>
</dbReference>
<keyword evidence="2 4" id="KW-0479">Metal-binding</keyword>
<dbReference type="STRING" id="207559.Dde_3518"/>
<dbReference type="PANTHER" id="PTHR30632:SF14">
    <property type="entry name" value="TUNGSTATE_MOLYBDATE_CHROMATE-BINDING PROTEIN MODA"/>
    <property type="match status" value="1"/>
</dbReference>
<proteinExistence type="inferred from homology"/>
<dbReference type="NCBIfam" id="TIGR01256">
    <property type="entry name" value="modA"/>
    <property type="match status" value="1"/>
</dbReference>
<name>Q30VI5_OLEA2</name>
<dbReference type="HOGENOM" id="CLU_065520_1_0_7"/>
<dbReference type="PANTHER" id="PTHR30632">
    <property type="entry name" value="MOLYBDATE-BINDING PERIPLASMIC PROTEIN"/>
    <property type="match status" value="1"/>
</dbReference>
<keyword evidence="4" id="KW-0500">Molybdenum</keyword>
<evidence type="ECO:0000256" key="5">
    <source>
        <dbReference type="SAM" id="SignalP"/>
    </source>
</evidence>
<dbReference type="GO" id="GO:0046872">
    <property type="term" value="F:metal ion binding"/>
    <property type="evidence" value="ECO:0007669"/>
    <property type="project" value="UniProtKB-KW"/>
</dbReference>
<feature type="binding site" evidence="4">
    <location>
        <position position="177"/>
    </location>
    <ligand>
        <name>molybdate</name>
        <dbReference type="ChEBI" id="CHEBI:36264"/>
    </ligand>
</feature>
<organism evidence="6 7">
    <name type="scientific">Oleidesulfovibrio alaskensis (strain ATCC BAA-1058 / DSM 17464 / G20)</name>
    <name type="common">Desulfovibrio alaskensis</name>
    <dbReference type="NCBI Taxonomy" id="207559"/>
    <lineage>
        <taxon>Bacteria</taxon>
        <taxon>Pseudomonadati</taxon>
        <taxon>Thermodesulfobacteriota</taxon>
        <taxon>Desulfovibrionia</taxon>
        <taxon>Desulfovibrionales</taxon>
        <taxon>Desulfovibrionaceae</taxon>
        <taxon>Oleidesulfovibrio</taxon>
    </lineage>
</organism>
<keyword evidence="3 5" id="KW-0732">Signal</keyword>
<sequence>MLSRLYALPARLLAPLCLPLCLTLCLLAAPAGAQDLLVAQAANFMPAMEEILPAFEAATGIKGHAVYSSTGKLYAQISNGAPFDVFLAADEARPAKLAAEGKSEAPFVYARGKVVLWLPQPGVTAADWQQCLQRDTIQRIAVANPESAPYGAAAVAALNKAGLFETVSPRLAYAQSIAQVFQFASSGAADAGFCALSSTLTEQGRTGTTFAVPQAPSVIQAACILKSAPNPQAAARFVEFLNSPLVAEIKAKYGYE</sequence>
<feature type="signal peptide" evidence="5">
    <location>
        <begin position="1"/>
        <end position="33"/>
    </location>
</feature>
<evidence type="ECO:0000256" key="2">
    <source>
        <dbReference type="ARBA" id="ARBA00022723"/>
    </source>
</evidence>
<dbReference type="KEGG" id="dde:Dde_3518"/>
<dbReference type="CDD" id="cd13539">
    <property type="entry name" value="PBP2_AvModA"/>
    <property type="match status" value="1"/>
</dbReference>
<dbReference type="PIRSF" id="PIRSF004846">
    <property type="entry name" value="ModA"/>
    <property type="match status" value="1"/>
</dbReference>
<dbReference type="GO" id="GO:0015689">
    <property type="term" value="P:molybdate ion transport"/>
    <property type="evidence" value="ECO:0007669"/>
    <property type="project" value="InterPro"/>
</dbReference>
<dbReference type="InterPro" id="IPR044084">
    <property type="entry name" value="AvModA-like_subst-bd"/>
</dbReference>
<dbReference type="EMBL" id="CP000112">
    <property type="protein sequence ID" value="ABB40311.1"/>
    <property type="molecule type" value="Genomic_DNA"/>
</dbReference>
<dbReference type="Gene3D" id="3.40.190.10">
    <property type="entry name" value="Periplasmic binding protein-like II"/>
    <property type="match status" value="2"/>
</dbReference>
<accession>Q30VI5</accession>
<feature type="binding site" evidence="4">
    <location>
        <position position="70"/>
    </location>
    <ligand>
        <name>molybdate</name>
        <dbReference type="ChEBI" id="CHEBI:36264"/>
    </ligand>
</feature>
<dbReference type="RefSeq" id="WP_011369210.1">
    <property type="nucleotide sequence ID" value="NC_007519.1"/>
</dbReference>
<keyword evidence="7" id="KW-1185">Reference proteome</keyword>
<gene>
    <name evidence="6" type="ordered locus">Dde_3518</name>
</gene>
<feature type="chain" id="PRO_5004219929" evidence="5">
    <location>
        <begin position="34"/>
        <end position="256"/>
    </location>
</feature>
<dbReference type="InterPro" id="IPR005950">
    <property type="entry name" value="ModA"/>
</dbReference>
<dbReference type="AlphaFoldDB" id="Q30VI5"/>
<dbReference type="Pfam" id="PF13531">
    <property type="entry name" value="SBP_bac_11"/>
    <property type="match status" value="1"/>
</dbReference>
<evidence type="ECO:0000256" key="4">
    <source>
        <dbReference type="PIRSR" id="PIRSR004846-1"/>
    </source>
</evidence>
<protein>
    <submittedName>
        <fullName evidence="6">Molybdenum ABC transporter, periplasmic molybdate-binding protein</fullName>
    </submittedName>
</protein>
<evidence type="ECO:0000313" key="7">
    <source>
        <dbReference type="Proteomes" id="UP000002710"/>
    </source>
</evidence>